<feature type="binding site" evidence="4">
    <location>
        <begin position="104"/>
        <end position="111"/>
    </location>
    <ligand>
        <name>ATP</name>
        <dbReference type="ChEBI" id="CHEBI:30616"/>
    </ligand>
</feature>
<dbReference type="PROSITE" id="PS50067">
    <property type="entry name" value="KINESIN_MOTOR_2"/>
    <property type="match status" value="1"/>
</dbReference>
<name>A0A1Y1I2C4_KLENI</name>
<evidence type="ECO:0000256" key="4">
    <source>
        <dbReference type="PROSITE-ProRule" id="PRU00283"/>
    </source>
</evidence>
<proteinExistence type="inferred from homology"/>
<evidence type="ECO:0000256" key="2">
    <source>
        <dbReference type="ARBA" id="ARBA00022840"/>
    </source>
</evidence>
<evidence type="ECO:0000259" key="8">
    <source>
        <dbReference type="PROSITE" id="PS50067"/>
    </source>
</evidence>
<dbReference type="Proteomes" id="UP000054558">
    <property type="component" value="Unassembled WGS sequence"/>
</dbReference>
<dbReference type="OrthoDB" id="3176171at2759"/>
<keyword evidence="1 4" id="KW-0547">Nucleotide-binding</keyword>
<dbReference type="SUPFAM" id="SSF52540">
    <property type="entry name" value="P-loop containing nucleoside triphosphate hydrolases"/>
    <property type="match status" value="1"/>
</dbReference>
<dbReference type="InterPro" id="IPR001752">
    <property type="entry name" value="Kinesin_motor_dom"/>
</dbReference>
<keyword evidence="5" id="KW-0493">Microtubule</keyword>
<evidence type="ECO:0000256" key="3">
    <source>
        <dbReference type="ARBA" id="ARBA00023175"/>
    </source>
</evidence>
<dbReference type="Pfam" id="PF00225">
    <property type="entry name" value="Kinesin"/>
    <property type="match status" value="1"/>
</dbReference>
<feature type="region of interest" description="Disordered" evidence="7">
    <location>
        <begin position="405"/>
        <end position="446"/>
    </location>
</feature>
<evidence type="ECO:0000256" key="1">
    <source>
        <dbReference type="ARBA" id="ARBA00022741"/>
    </source>
</evidence>
<organism evidence="9 10">
    <name type="scientific">Klebsormidium nitens</name>
    <name type="common">Green alga</name>
    <name type="synonym">Ulothrix nitens</name>
    <dbReference type="NCBI Taxonomy" id="105231"/>
    <lineage>
        <taxon>Eukaryota</taxon>
        <taxon>Viridiplantae</taxon>
        <taxon>Streptophyta</taxon>
        <taxon>Klebsormidiophyceae</taxon>
        <taxon>Klebsormidiales</taxon>
        <taxon>Klebsormidiaceae</taxon>
        <taxon>Klebsormidium</taxon>
    </lineage>
</organism>
<keyword evidence="10" id="KW-1185">Reference proteome</keyword>
<dbReference type="GO" id="GO:0007052">
    <property type="term" value="P:mitotic spindle organization"/>
    <property type="evidence" value="ECO:0000318"/>
    <property type="project" value="GO_Central"/>
</dbReference>
<dbReference type="GO" id="GO:0051231">
    <property type="term" value="P:spindle elongation"/>
    <property type="evidence" value="ECO:0000318"/>
    <property type="project" value="GO_Central"/>
</dbReference>
<dbReference type="CDD" id="cd00106">
    <property type="entry name" value="KISc"/>
    <property type="match status" value="1"/>
</dbReference>
<dbReference type="GO" id="GO:0005874">
    <property type="term" value="C:microtubule"/>
    <property type="evidence" value="ECO:0007669"/>
    <property type="project" value="UniProtKB-KW"/>
</dbReference>
<dbReference type="PANTHER" id="PTHR47969">
    <property type="entry name" value="CHROMOSOME-ASSOCIATED KINESIN KIF4A-RELATED"/>
    <property type="match status" value="1"/>
</dbReference>
<evidence type="ECO:0000313" key="10">
    <source>
        <dbReference type="Proteomes" id="UP000054558"/>
    </source>
</evidence>
<evidence type="ECO:0000313" key="9">
    <source>
        <dbReference type="EMBL" id="GAQ83589.1"/>
    </source>
</evidence>
<keyword evidence="3 4" id="KW-0505">Motor protein</keyword>
<feature type="compositionally biased region" description="Basic and acidic residues" evidence="7">
    <location>
        <begin position="605"/>
        <end position="615"/>
    </location>
</feature>
<dbReference type="InterPro" id="IPR027417">
    <property type="entry name" value="P-loop_NTPase"/>
</dbReference>
<dbReference type="PROSITE" id="PS00411">
    <property type="entry name" value="KINESIN_MOTOR_1"/>
    <property type="match status" value="1"/>
</dbReference>
<sequence>MELFSEGQDARLASDNIVVAVRVRPLSQDEILQGETNTVRVGEDGRAMSVVEPGLGGHNMIRNFQFNACLGPGARQQDVFQQCGVRRLLDSALQGYNCTIFAYGQTGSGKSYTMSGKEEVVERISYDGHEEDGLISRSMNYLFDCLDGFRASGQKGFLMKASYLEIYNEQVNDLLREGPEQRVEVKWSDREGFYAEGLLIVDCETRDDVCSVMSEGARNRKVGSHALNKDSSRSHSMMTVYLESNSDGPNKRFGKVTFVDLAGSERLKISKSSGEMVKETGSINRSLFALGKVISALGEGRSKKDTFVPYRDSKLTKLLMDSLGGSSMALMVACCSPALTSVEETLSTLNYATRAKNIVNTPTANADTQDKTISALKREIALLKEENLYLRQKLGLSGGDLGKYPSLNHSREGTAAASHDQNPATPSTSGRGENDGVHFPPIVRRTPSGTWSSTGYLKAFSSKELAGVNREELVRRLLEAQSVVASHQEEKDALQAQIRDLQDGQREMELNHRTLLSDNQSLSAKLEDLEAVFSSLDDEMPPGRKGKKYAPGGNGAREARRQAPLALSPVKSAPGAIESNRADSGRNWVASTRTAKKPQVAAKEAAAKSGREEKVAVGTLSPTSSEALGSPPHVPSRFRDAIPGENSRDALIGSVSRAAPDLLLRNEIALSDGGSRTGSNTRSVPLRTGTFISPKKEAAEIFQLRQMNARLMRMNEQLLAKSKEYDRLVSQGAIEAGSTGSSPVKELLERRVSRARGVHLDGGGYSRGSSFTHALTPRSVV</sequence>
<dbReference type="FunFam" id="3.40.850.10:FF:000080">
    <property type="entry name" value="Kinesin-like protein"/>
    <property type="match status" value="1"/>
</dbReference>
<feature type="domain" description="Kinesin motor" evidence="8">
    <location>
        <begin position="16"/>
        <end position="358"/>
    </location>
</feature>
<dbReference type="Gene3D" id="3.40.850.10">
    <property type="entry name" value="Kinesin motor domain"/>
    <property type="match status" value="1"/>
</dbReference>
<dbReference type="InterPro" id="IPR027640">
    <property type="entry name" value="Kinesin-like_fam"/>
</dbReference>
<keyword evidence="6" id="KW-0175">Coiled coil</keyword>
<keyword evidence="2 4" id="KW-0067">ATP-binding</keyword>
<dbReference type="GO" id="GO:0007018">
    <property type="term" value="P:microtubule-based movement"/>
    <property type="evidence" value="ECO:0007669"/>
    <property type="project" value="InterPro"/>
</dbReference>
<evidence type="ECO:0000256" key="6">
    <source>
        <dbReference type="SAM" id="Coils"/>
    </source>
</evidence>
<gene>
    <name evidence="9" type="ORF">KFL_001540070</name>
</gene>
<dbReference type="GO" id="GO:0008017">
    <property type="term" value="F:microtubule binding"/>
    <property type="evidence" value="ECO:0007669"/>
    <property type="project" value="InterPro"/>
</dbReference>
<comment type="similarity">
    <text evidence="4 5">Belongs to the TRAFAC class myosin-kinesin ATPase superfamily. Kinesin family.</text>
</comment>
<dbReference type="STRING" id="105231.A0A1Y1I2C4"/>
<dbReference type="InterPro" id="IPR019821">
    <property type="entry name" value="Kinesin_motor_CS"/>
</dbReference>
<feature type="compositionally biased region" description="Polar residues" evidence="7">
    <location>
        <begin position="419"/>
        <end position="431"/>
    </location>
</feature>
<dbReference type="PRINTS" id="PR00380">
    <property type="entry name" value="KINESINHEAVY"/>
</dbReference>
<feature type="region of interest" description="Disordered" evidence="7">
    <location>
        <begin position="591"/>
        <end position="635"/>
    </location>
</feature>
<protein>
    <recommendedName>
        <fullName evidence="5">Kinesin-like protein</fullName>
    </recommendedName>
</protein>
<dbReference type="GO" id="GO:0005875">
    <property type="term" value="C:microtubule associated complex"/>
    <property type="evidence" value="ECO:0000318"/>
    <property type="project" value="GO_Central"/>
</dbReference>
<evidence type="ECO:0000256" key="5">
    <source>
        <dbReference type="RuleBase" id="RU000394"/>
    </source>
</evidence>
<accession>A0A1Y1I2C4</accession>
<dbReference type="GO" id="GO:0003777">
    <property type="term" value="F:microtubule motor activity"/>
    <property type="evidence" value="ECO:0000318"/>
    <property type="project" value="GO_Central"/>
</dbReference>
<reference evidence="9 10" key="1">
    <citation type="journal article" date="2014" name="Nat. Commun.">
        <title>Klebsormidium flaccidum genome reveals primary factors for plant terrestrial adaptation.</title>
        <authorList>
            <person name="Hori K."/>
            <person name="Maruyama F."/>
            <person name="Fujisawa T."/>
            <person name="Togashi T."/>
            <person name="Yamamoto N."/>
            <person name="Seo M."/>
            <person name="Sato S."/>
            <person name="Yamada T."/>
            <person name="Mori H."/>
            <person name="Tajima N."/>
            <person name="Moriyama T."/>
            <person name="Ikeuchi M."/>
            <person name="Watanabe M."/>
            <person name="Wada H."/>
            <person name="Kobayashi K."/>
            <person name="Saito M."/>
            <person name="Masuda T."/>
            <person name="Sasaki-Sekimoto Y."/>
            <person name="Mashiguchi K."/>
            <person name="Awai K."/>
            <person name="Shimojima M."/>
            <person name="Masuda S."/>
            <person name="Iwai M."/>
            <person name="Nobusawa T."/>
            <person name="Narise T."/>
            <person name="Kondo S."/>
            <person name="Saito H."/>
            <person name="Sato R."/>
            <person name="Murakawa M."/>
            <person name="Ihara Y."/>
            <person name="Oshima-Yamada Y."/>
            <person name="Ohtaka K."/>
            <person name="Satoh M."/>
            <person name="Sonobe K."/>
            <person name="Ishii M."/>
            <person name="Ohtani R."/>
            <person name="Kanamori-Sato M."/>
            <person name="Honoki R."/>
            <person name="Miyazaki D."/>
            <person name="Mochizuki H."/>
            <person name="Umetsu J."/>
            <person name="Higashi K."/>
            <person name="Shibata D."/>
            <person name="Kamiya Y."/>
            <person name="Sato N."/>
            <person name="Nakamura Y."/>
            <person name="Tabata S."/>
            <person name="Ida S."/>
            <person name="Kurokawa K."/>
            <person name="Ohta H."/>
        </authorList>
    </citation>
    <scope>NUCLEOTIDE SEQUENCE [LARGE SCALE GENOMIC DNA]</scope>
    <source>
        <strain evidence="9 10">NIES-2285</strain>
    </source>
</reference>
<dbReference type="PANTHER" id="PTHR47969:SF29">
    <property type="entry name" value="KINESIN-LIKE PROTEIN"/>
    <property type="match status" value="1"/>
</dbReference>
<dbReference type="GO" id="GO:0005524">
    <property type="term" value="F:ATP binding"/>
    <property type="evidence" value="ECO:0007669"/>
    <property type="project" value="UniProtKB-UniRule"/>
</dbReference>
<evidence type="ECO:0000256" key="7">
    <source>
        <dbReference type="SAM" id="MobiDB-lite"/>
    </source>
</evidence>
<feature type="region of interest" description="Disordered" evidence="7">
    <location>
        <begin position="536"/>
        <end position="560"/>
    </location>
</feature>
<feature type="coiled-coil region" evidence="6">
    <location>
        <begin position="366"/>
        <end position="393"/>
    </location>
</feature>
<dbReference type="EMBL" id="DF237103">
    <property type="protein sequence ID" value="GAQ83589.1"/>
    <property type="molecule type" value="Genomic_DNA"/>
</dbReference>
<dbReference type="AlphaFoldDB" id="A0A1Y1I2C4"/>
<dbReference type="InterPro" id="IPR036961">
    <property type="entry name" value="Kinesin_motor_dom_sf"/>
</dbReference>
<dbReference type="SMART" id="SM00129">
    <property type="entry name" value="KISc"/>
    <property type="match status" value="1"/>
</dbReference>